<comment type="caution">
    <text evidence="1">The sequence shown here is derived from an EMBL/GenBank/DDBJ whole genome shotgun (WGS) entry which is preliminary data.</text>
</comment>
<dbReference type="Proteomes" id="UP001387215">
    <property type="component" value="Unassembled WGS sequence"/>
</dbReference>
<dbReference type="InterPro" id="IPR004195">
    <property type="entry name" value="Head_decoration_D"/>
</dbReference>
<gene>
    <name evidence="1" type="ORF">V2J18_23005</name>
</gene>
<dbReference type="EMBL" id="JBANDL010000003">
    <property type="protein sequence ID" value="MEI2457531.1"/>
    <property type="molecule type" value="Genomic_DNA"/>
</dbReference>
<organism evidence="1 2">
    <name type="scientific">Lysobacter firmicutimachus</name>
    <dbReference type="NCBI Taxonomy" id="1792846"/>
    <lineage>
        <taxon>Bacteria</taxon>
        <taxon>Pseudomonadati</taxon>
        <taxon>Pseudomonadota</taxon>
        <taxon>Gammaproteobacteria</taxon>
        <taxon>Lysobacterales</taxon>
        <taxon>Lysobacteraceae</taxon>
        <taxon>Lysobacter</taxon>
    </lineage>
</organism>
<protein>
    <submittedName>
        <fullName evidence="1">Head decoration protein</fullName>
    </submittedName>
</protein>
<name>A0ABU8D950_9GAMM</name>
<dbReference type="RefSeq" id="WP_336133171.1">
    <property type="nucleotide sequence ID" value="NZ_JBANDL010000003.1"/>
</dbReference>
<sequence>MGITVYPPQSEPNNLGDLLKFEADNLYSRDRVTVAAQQALQLGHVVGRITATGEVAALDPAATDGREQAVGVVIVPILTADAPSPDGLIVARHATVADHALVWPKAITPNSARLASSNCALPACSCVKEPDPCR</sequence>
<dbReference type="Pfam" id="PF02924">
    <property type="entry name" value="HDPD"/>
    <property type="match status" value="1"/>
</dbReference>
<accession>A0ABU8D950</accession>
<evidence type="ECO:0000313" key="1">
    <source>
        <dbReference type="EMBL" id="MEI2457531.1"/>
    </source>
</evidence>
<keyword evidence="2" id="KW-1185">Reference proteome</keyword>
<reference evidence="1 2" key="1">
    <citation type="submission" date="2024-02" db="EMBL/GenBank/DDBJ databases">
        <title>Lysobacter Genome Sequencing and Mining.</title>
        <authorList>
            <person name="Bierman J."/>
            <person name="Walker M.C."/>
        </authorList>
    </citation>
    <scope>NUCLEOTIDE SEQUENCE [LARGE SCALE GENOMIC DNA]</scope>
    <source>
        <strain evidence="1 2">PB6250</strain>
    </source>
</reference>
<proteinExistence type="predicted"/>
<evidence type="ECO:0000313" key="2">
    <source>
        <dbReference type="Proteomes" id="UP001387215"/>
    </source>
</evidence>
<dbReference type="Gene3D" id="2.40.300.10">
    <property type="entry name" value="Head decoration protein D"/>
    <property type="match status" value="1"/>
</dbReference>